<proteinExistence type="predicted"/>
<reference evidence="3" key="1">
    <citation type="journal article" date="2023" name="Mol. Phylogenet. Evol.">
        <title>Genome-scale phylogeny and comparative genomics of the fungal order Sordariales.</title>
        <authorList>
            <person name="Hensen N."/>
            <person name="Bonometti L."/>
            <person name="Westerberg I."/>
            <person name="Brannstrom I.O."/>
            <person name="Guillou S."/>
            <person name="Cros-Aarteil S."/>
            <person name="Calhoun S."/>
            <person name="Haridas S."/>
            <person name="Kuo A."/>
            <person name="Mondo S."/>
            <person name="Pangilinan J."/>
            <person name="Riley R."/>
            <person name="LaButti K."/>
            <person name="Andreopoulos B."/>
            <person name="Lipzen A."/>
            <person name="Chen C."/>
            <person name="Yan M."/>
            <person name="Daum C."/>
            <person name="Ng V."/>
            <person name="Clum A."/>
            <person name="Steindorff A."/>
            <person name="Ohm R.A."/>
            <person name="Martin F."/>
            <person name="Silar P."/>
            <person name="Natvig D.O."/>
            <person name="Lalanne C."/>
            <person name="Gautier V."/>
            <person name="Ament-Velasquez S.L."/>
            <person name="Kruys A."/>
            <person name="Hutchinson M.I."/>
            <person name="Powell A.J."/>
            <person name="Barry K."/>
            <person name="Miller A.N."/>
            <person name="Grigoriev I.V."/>
            <person name="Debuchy R."/>
            <person name="Gladieux P."/>
            <person name="Hiltunen Thoren M."/>
            <person name="Johannesson H."/>
        </authorList>
    </citation>
    <scope>NUCLEOTIDE SEQUENCE [LARGE SCALE GENOMIC DNA]</scope>
    <source>
        <strain evidence="3">CBS 340.73</strain>
    </source>
</reference>
<dbReference type="Proteomes" id="UP001303473">
    <property type="component" value="Unassembled WGS sequence"/>
</dbReference>
<organism evidence="2 3">
    <name type="scientific">Diplogelasinospora grovesii</name>
    <dbReference type="NCBI Taxonomy" id="303347"/>
    <lineage>
        <taxon>Eukaryota</taxon>
        <taxon>Fungi</taxon>
        <taxon>Dikarya</taxon>
        <taxon>Ascomycota</taxon>
        <taxon>Pezizomycotina</taxon>
        <taxon>Sordariomycetes</taxon>
        <taxon>Sordariomycetidae</taxon>
        <taxon>Sordariales</taxon>
        <taxon>Diplogelasinosporaceae</taxon>
        <taxon>Diplogelasinospora</taxon>
    </lineage>
</organism>
<protein>
    <submittedName>
        <fullName evidence="2">Uncharacterized protein</fullName>
    </submittedName>
</protein>
<evidence type="ECO:0000256" key="1">
    <source>
        <dbReference type="SAM" id="MobiDB-lite"/>
    </source>
</evidence>
<dbReference type="AlphaFoldDB" id="A0AAN6NLK1"/>
<comment type="caution">
    <text evidence="2">The sequence shown here is derived from an EMBL/GenBank/DDBJ whole genome shotgun (WGS) entry which is preliminary data.</text>
</comment>
<name>A0AAN6NLK1_9PEZI</name>
<keyword evidence="3" id="KW-1185">Reference proteome</keyword>
<feature type="region of interest" description="Disordered" evidence="1">
    <location>
        <begin position="106"/>
        <end position="144"/>
    </location>
</feature>
<feature type="compositionally biased region" description="Polar residues" evidence="1">
    <location>
        <begin position="111"/>
        <end position="123"/>
    </location>
</feature>
<accession>A0AAN6NLK1</accession>
<evidence type="ECO:0000313" key="2">
    <source>
        <dbReference type="EMBL" id="KAK3945867.1"/>
    </source>
</evidence>
<evidence type="ECO:0000313" key="3">
    <source>
        <dbReference type="Proteomes" id="UP001303473"/>
    </source>
</evidence>
<gene>
    <name evidence="2" type="ORF">QBC46DRAFT_402949</name>
</gene>
<dbReference type="EMBL" id="MU853753">
    <property type="protein sequence ID" value="KAK3945867.1"/>
    <property type="molecule type" value="Genomic_DNA"/>
</dbReference>
<feature type="region of interest" description="Disordered" evidence="1">
    <location>
        <begin position="177"/>
        <end position="279"/>
    </location>
</feature>
<feature type="compositionally biased region" description="Basic residues" evidence="1">
    <location>
        <begin position="266"/>
        <end position="279"/>
    </location>
</feature>
<sequence>MISHQLLSALLLGIVAVVIYRYLVATTNPAADALHAVVEDVAPREVVRDTPTLVVESTPTTANRALSNVGRDPRTSIQYILNTSAEDTTTGVSNTPNTAVEETLADAENIPVSTEDTRPTSMDQCKHEREQEDEDAVDEPPTNTNQTIHQLEQEDEEMGLSDVDDTPASIDAVNQTVTIDTPDVMMEDAPASADQTPDALDDNDVVMFDLDGLPPTSNTDQKRKRAASGSDGEMSSEEPSAKWIKDGGGTALPTSSGIVPGFTPMLRRRSLKPDLRRRK</sequence>